<feature type="compositionally biased region" description="Low complexity" evidence="1">
    <location>
        <begin position="13"/>
        <end position="25"/>
    </location>
</feature>
<feature type="compositionally biased region" description="Basic and acidic residues" evidence="1">
    <location>
        <begin position="106"/>
        <end position="116"/>
    </location>
</feature>
<dbReference type="Proteomes" id="UP000703269">
    <property type="component" value="Unassembled WGS sequence"/>
</dbReference>
<comment type="caution">
    <text evidence="2">The sequence shown here is derived from an EMBL/GenBank/DDBJ whole genome shotgun (WGS) entry which is preliminary data.</text>
</comment>
<keyword evidence="3" id="KW-1185">Reference proteome</keyword>
<feature type="region of interest" description="Disordered" evidence="1">
    <location>
        <begin position="1"/>
        <end position="25"/>
    </location>
</feature>
<organism evidence="2 3">
    <name type="scientific">Phanerochaete sordida</name>
    <dbReference type="NCBI Taxonomy" id="48140"/>
    <lineage>
        <taxon>Eukaryota</taxon>
        <taxon>Fungi</taxon>
        <taxon>Dikarya</taxon>
        <taxon>Basidiomycota</taxon>
        <taxon>Agaricomycotina</taxon>
        <taxon>Agaricomycetes</taxon>
        <taxon>Polyporales</taxon>
        <taxon>Phanerochaetaceae</taxon>
        <taxon>Phanerochaete</taxon>
    </lineage>
</organism>
<sequence length="116" mass="12575">MSRNISSAPFLTGRSPAPGATTGAAIHAAGARSDLGCTPLQLRALIPPAPRRPWQRPNLAAQTTAQRRRRRWPVPATRLRQKDTGKTTPGSASCVGCGARGWRPGDSVEERAWRRR</sequence>
<evidence type="ECO:0000313" key="3">
    <source>
        <dbReference type="Proteomes" id="UP000703269"/>
    </source>
</evidence>
<gene>
    <name evidence="2" type="ORF">PsYK624_170770</name>
</gene>
<proteinExistence type="predicted"/>
<protein>
    <submittedName>
        <fullName evidence="2">Uncharacterized protein</fullName>
    </submittedName>
</protein>
<dbReference type="AlphaFoldDB" id="A0A9P3GRY9"/>
<name>A0A9P3GRY9_9APHY</name>
<dbReference type="EMBL" id="BPQB01000200">
    <property type="protein sequence ID" value="GJF00776.1"/>
    <property type="molecule type" value="Genomic_DNA"/>
</dbReference>
<reference evidence="2 3" key="1">
    <citation type="submission" date="2021-08" db="EMBL/GenBank/DDBJ databases">
        <title>Draft Genome Sequence of Phanerochaete sordida strain YK-624.</title>
        <authorList>
            <person name="Mori T."/>
            <person name="Dohra H."/>
            <person name="Suzuki T."/>
            <person name="Kawagishi H."/>
            <person name="Hirai H."/>
        </authorList>
    </citation>
    <scope>NUCLEOTIDE SEQUENCE [LARGE SCALE GENOMIC DNA]</scope>
    <source>
        <strain evidence="2 3">YK-624</strain>
    </source>
</reference>
<feature type="region of interest" description="Disordered" evidence="1">
    <location>
        <begin position="46"/>
        <end position="116"/>
    </location>
</feature>
<evidence type="ECO:0000313" key="2">
    <source>
        <dbReference type="EMBL" id="GJF00776.1"/>
    </source>
</evidence>
<evidence type="ECO:0000256" key="1">
    <source>
        <dbReference type="SAM" id="MobiDB-lite"/>
    </source>
</evidence>
<accession>A0A9P3GRY9</accession>